<dbReference type="PROSITE" id="PS00010">
    <property type="entry name" value="ASX_HYDROXYL"/>
    <property type="match status" value="3"/>
</dbReference>
<keyword evidence="20 37" id="KW-1133">Transmembrane helix</keyword>
<evidence type="ECO:0000256" key="3">
    <source>
        <dbReference type="ARBA" id="ARBA00004286"/>
    </source>
</evidence>
<dbReference type="FunFam" id="2.60.40.60:FF:000106">
    <property type="entry name" value="FAT atypical cadherin 4"/>
    <property type="match status" value="1"/>
</dbReference>
<feature type="domain" description="Cadherin" evidence="41">
    <location>
        <begin position="789"/>
        <end position="899"/>
    </location>
</feature>
<keyword evidence="23 35" id="KW-0238">DNA-binding</keyword>
<dbReference type="InterPro" id="IPR001791">
    <property type="entry name" value="Laminin_G"/>
</dbReference>
<feature type="domain" description="Laminin G" evidence="38">
    <location>
        <begin position="1913"/>
        <end position="2095"/>
    </location>
</feature>
<dbReference type="CDD" id="cd00054">
    <property type="entry name" value="EGF_CA"/>
    <property type="match status" value="4"/>
</dbReference>
<evidence type="ECO:0000256" key="10">
    <source>
        <dbReference type="ARBA" id="ARBA00022525"/>
    </source>
</evidence>
<keyword evidence="19" id="KW-0130">Cell adhesion</keyword>
<keyword evidence="30 35" id="KW-0539">Nucleus</keyword>
<dbReference type="PROSITE" id="PS00232">
    <property type="entry name" value="CADHERIN_1"/>
    <property type="match status" value="5"/>
</dbReference>
<organism evidence="42 43">
    <name type="scientific">Solea senegalensis</name>
    <name type="common">Senegalese sole</name>
    <dbReference type="NCBI Taxonomy" id="28829"/>
    <lineage>
        <taxon>Eukaryota</taxon>
        <taxon>Metazoa</taxon>
        <taxon>Chordata</taxon>
        <taxon>Craniata</taxon>
        <taxon>Vertebrata</taxon>
        <taxon>Euteleostomi</taxon>
        <taxon>Actinopterygii</taxon>
        <taxon>Neopterygii</taxon>
        <taxon>Teleostei</taxon>
        <taxon>Neoteleostei</taxon>
        <taxon>Acanthomorphata</taxon>
        <taxon>Carangaria</taxon>
        <taxon>Pleuronectiformes</taxon>
        <taxon>Pleuronectoidei</taxon>
        <taxon>Soleidae</taxon>
        <taxon>Solea</taxon>
    </lineage>
</organism>
<dbReference type="GO" id="GO:0006954">
    <property type="term" value="P:inflammatory response"/>
    <property type="evidence" value="ECO:0007669"/>
    <property type="project" value="UniProtKB-KW"/>
</dbReference>
<feature type="domain" description="Cadherin" evidence="41">
    <location>
        <begin position="1450"/>
        <end position="1556"/>
    </location>
</feature>
<feature type="domain" description="EGF-like" evidence="39">
    <location>
        <begin position="1742"/>
        <end position="1799"/>
    </location>
</feature>
<comment type="caution">
    <text evidence="42">The sequence shown here is derived from an EMBL/GenBank/DDBJ whole genome shotgun (WGS) entry which is preliminary data.</text>
</comment>
<evidence type="ECO:0000259" key="40">
    <source>
        <dbReference type="PROSITE" id="PS50118"/>
    </source>
</evidence>
<name>A0AAV6PYH3_SOLSE</name>
<evidence type="ECO:0000256" key="19">
    <source>
        <dbReference type="ARBA" id="ARBA00022889"/>
    </source>
</evidence>
<keyword evidence="11 34" id="KW-0245">EGF-like domain</keyword>
<dbReference type="FunFam" id="1.10.30.10:FF:000006">
    <property type="entry name" value="High mobility group protein B1"/>
    <property type="match status" value="1"/>
</dbReference>
<comment type="caution">
    <text evidence="34">Lacks conserved residue(s) required for the propagation of feature annotation.</text>
</comment>
<dbReference type="FunFam" id="2.60.40.60:FF:000104">
    <property type="entry name" value="cadherin-23 isoform X1"/>
    <property type="match status" value="1"/>
</dbReference>
<dbReference type="GO" id="GO:0045087">
    <property type="term" value="P:innate immune response"/>
    <property type="evidence" value="ECO:0007669"/>
    <property type="project" value="UniProtKB-KW"/>
</dbReference>
<evidence type="ECO:0000256" key="33">
    <source>
        <dbReference type="PROSITE-ProRule" id="PRU00043"/>
    </source>
</evidence>
<dbReference type="GO" id="GO:0045296">
    <property type="term" value="F:cadherin binding"/>
    <property type="evidence" value="ECO:0007669"/>
    <property type="project" value="TreeGrafter"/>
</dbReference>
<evidence type="ECO:0000256" key="29">
    <source>
        <dbReference type="ARBA" id="ARBA00023198"/>
    </source>
</evidence>
<evidence type="ECO:0000256" key="23">
    <source>
        <dbReference type="ARBA" id="ARBA00023125"/>
    </source>
</evidence>
<feature type="domain" description="Cadherin" evidence="41">
    <location>
        <begin position="1240"/>
        <end position="1345"/>
    </location>
</feature>
<evidence type="ECO:0000256" key="36">
    <source>
        <dbReference type="SAM" id="MobiDB-lite"/>
    </source>
</evidence>
<evidence type="ECO:0000256" key="6">
    <source>
        <dbReference type="ARBA" id="ARBA00008774"/>
    </source>
</evidence>
<gene>
    <name evidence="42" type="ORF">JOB18_005332</name>
</gene>
<accession>A0AAV6PYH3</accession>
<dbReference type="PROSITE" id="PS50026">
    <property type="entry name" value="EGF_3"/>
    <property type="match status" value="5"/>
</dbReference>
<feature type="disulfide bond" evidence="34">
    <location>
        <begin position="1789"/>
        <end position="1798"/>
    </location>
</feature>
<evidence type="ECO:0000256" key="26">
    <source>
        <dbReference type="ARBA" id="ARBA00023163"/>
    </source>
</evidence>
<dbReference type="InterPro" id="IPR001881">
    <property type="entry name" value="EGF-like_Ca-bd_dom"/>
</dbReference>
<keyword evidence="12" id="KW-0399">Innate immunity</keyword>
<dbReference type="Pfam" id="PF09011">
    <property type="entry name" value="HMG_box_2"/>
    <property type="match status" value="1"/>
</dbReference>
<dbReference type="PROSITE" id="PS50268">
    <property type="entry name" value="CADHERIN_2"/>
    <property type="match status" value="12"/>
</dbReference>
<dbReference type="PROSITE" id="PS50118">
    <property type="entry name" value="HMG_BOX_2"/>
    <property type="match status" value="2"/>
</dbReference>
<dbReference type="PROSITE" id="PS01186">
    <property type="entry name" value="EGF_2"/>
    <property type="match status" value="4"/>
</dbReference>
<evidence type="ECO:0000256" key="22">
    <source>
        <dbReference type="ARBA" id="ARBA00023097"/>
    </source>
</evidence>
<dbReference type="InterPro" id="IPR020894">
    <property type="entry name" value="Cadherin_CS"/>
</dbReference>
<keyword evidence="16" id="KW-0677">Repeat</keyword>
<dbReference type="GO" id="GO:0016477">
    <property type="term" value="P:cell migration"/>
    <property type="evidence" value="ECO:0007669"/>
    <property type="project" value="TreeGrafter"/>
</dbReference>
<dbReference type="PROSITE" id="PS50025">
    <property type="entry name" value="LAM_G_DOMAIN"/>
    <property type="match status" value="2"/>
</dbReference>
<feature type="domain" description="Laminin G" evidence="38">
    <location>
        <begin position="2154"/>
        <end position="2339"/>
    </location>
</feature>
<dbReference type="GO" id="GO:0007156">
    <property type="term" value="P:homophilic cell adhesion via plasma membrane adhesion molecules"/>
    <property type="evidence" value="ECO:0007669"/>
    <property type="project" value="InterPro"/>
</dbReference>
<dbReference type="GO" id="GO:0005509">
    <property type="term" value="F:calcium ion binding"/>
    <property type="evidence" value="ECO:0007669"/>
    <property type="project" value="UniProtKB-UniRule"/>
</dbReference>
<protein>
    <recommendedName>
        <fullName evidence="31">High mobility group protein B2</fullName>
    </recommendedName>
    <alternativeName>
        <fullName evidence="32">High mobility group protein 2</fullName>
    </alternativeName>
</protein>
<evidence type="ECO:0000256" key="1">
    <source>
        <dbReference type="ARBA" id="ARBA00004123"/>
    </source>
</evidence>
<evidence type="ECO:0000259" key="39">
    <source>
        <dbReference type="PROSITE" id="PS50026"/>
    </source>
</evidence>
<keyword evidence="27" id="KW-0233">DNA recombination</keyword>
<evidence type="ECO:0000256" key="18">
    <source>
        <dbReference type="ARBA" id="ARBA00022859"/>
    </source>
</evidence>
<dbReference type="InterPro" id="IPR009071">
    <property type="entry name" value="HMG_box_dom"/>
</dbReference>
<comment type="subcellular location">
    <subcellularLocation>
        <location evidence="2">Cell membrane</location>
        <topology evidence="2">Single-pass type I membrane protein</topology>
    </subcellularLocation>
    <subcellularLocation>
        <location evidence="3">Chromosome</location>
    </subcellularLocation>
    <subcellularLocation>
        <location evidence="4">Cytoplasm</location>
    </subcellularLocation>
    <subcellularLocation>
        <location evidence="1">Nucleus</location>
    </subcellularLocation>
    <subcellularLocation>
        <location evidence="5">Secreted</location>
    </subcellularLocation>
</comment>
<feature type="domain" description="EGF-like" evidence="39">
    <location>
        <begin position="1839"/>
        <end position="1875"/>
    </location>
</feature>
<keyword evidence="26" id="KW-0804">Transcription</keyword>
<dbReference type="SMART" id="SM00398">
    <property type="entry name" value="HMG"/>
    <property type="match status" value="2"/>
</dbReference>
<dbReference type="SMART" id="SM00112">
    <property type="entry name" value="CA"/>
    <property type="match status" value="12"/>
</dbReference>
<dbReference type="GO" id="GO:0005694">
    <property type="term" value="C:chromosome"/>
    <property type="evidence" value="ECO:0007669"/>
    <property type="project" value="UniProtKB-SubCell"/>
</dbReference>
<keyword evidence="15" id="KW-0732">Signal</keyword>
<feature type="DNA-binding region" description="HMG box" evidence="35">
    <location>
        <begin position="143"/>
        <end position="211"/>
    </location>
</feature>
<dbReference type="GO" id="GO:0008013">
    <property type="term" value="F:beta-catenin binding"/>
    <property type="evidence" value="ECO:0007669"/>
    <property type="project" value="TreeGrafter"/>
</dbReference>
<evidence type="ECO:0000256" key="5">
    <source>
        <dbReference type="ARBA" id="ARBA00004613"/>
    </source>
</evidence>
<reference evidence="42 43" key="1">
    <citation type="journal article" date="2021" name="Sci. Rep.">
        <title>Chromosome anchoring in Senegalese sole (Solea senegalensis) reveals sex-associated markers and genome rearrangements in flatfish.</title>
        <authorList>
            <person name="Guerrero-Cozar I."/>
            <person name="Gomez-Garrido J."/>
            <person name="Berbel C."/>
            <person name="Martinez-Blanch J.F."/>
            <person name="Alioto T."/>
            <person name="Claros M.G."/>
            <person name="Gagnaire P.A."/>
            <person name="Manchado M."/>
        </authorList>
    </citation>
    <scope>NUCLEOTIDE SEQUENCE [LARGE SCALE GENOMIC DNA]</scope>
    <source>
        <strain evidence="42">Sse05_10M</strain>
    </source>
</reference>
<feature type="domain" description="Cadherin" evidence="41">
    <location>
        <begin position="925"/>
        <end position="1030"/>
    </location>
</feature>
<keyword evidence="9" id="KW-0963">Cytoplasm</keyword>
<dbReference type="InterPro" id="IPR002126">
    <property type="entry name" value="Cadherin-like_dom"/>
</dbReference>
<feature type="disulfide bond" evidence="34">
    <location>
        <begin position="2125"/>
        <end position="2134"/>
    </location>
</feature>
<evidence type="ECO:0000256" key="34">
    <source>
        <dbReference type="PROSITE-ProRule" id="PRU00076"/>
    </source>
</evidence>
<evidence type="ECO:0000259" key="38">
    <source>
        <dbReference type="PROSITE" id="PS50025"/>
    </source>
</evidence>
<feature type="domain" description="Cadherin" evidence="41">
    <location>
        <begin position="582"/>
        <end position="683"/>
    </location>
</feature>
<dbReference type="PANTHER" id="PTHR24027">
    <property type="entry name" value="CADHERIN-23"/>
    <property type="match status" value="1"/>
</dbReference>
<dbReference type="InterPro" id="IPR000152">
    <property type="entry name" value="EGF-type_Asp/Asn_hydroxyl_site"/>
</dbReference>
<keyword evidence="29" id="KW-0395">Inflammatory response</keyword>
<sequence length="2752" mass="302075">MSNSRRRQRDKQRGGSLTTHPALTLLFLPLFDTYSRTAVASYSAVEKIKMVKDPKKPRGKMSSYAYFVQTCREEHKKKHPEASVNFSEFSKRCSERWKTMSQKEKCKFEDMAKLDKVRYEREMKTYIPPKGQKKKRFKDPNAPKRPPSAFFLFCADFRPKVKSEHPGLSIGDTAKKLGEMWNGTAAEDKQPYERKAAKLKEKYDKVFNSASSHKSSPGSTMNVSSESKFVDTVSGQRMLPPWSRTSVDAGPESYAASLRSPNRWRTQMVFSKSVYSFQVKEDTVPGTVVGKVEAESQALTPITYSVQEDDGENLFLLSPLSGEFLLSRSLDFEAQRFYILTVVLQQGGLQVSSVRVYFSVLDVNDNPPVFSQDNFSASILEDARVGTCFLSLNVSDKDEGDSGELKLKVLDGDKETLFFINSAGRLCLNKELDRERQSAYNLTVAAHDCVQQPASSQLTATAHVTVLVLDVNDNAPVFVSAKSVSAPEDTAVGAIVTTVHAEDEDAGSNGDVLYYLIGSSSGTFSIGDRSGHVYLEETLDREHVDALTLTITAMDRGSPRMETTMSLTVHVKDANDHDPKFSQDVYTLTVREDVPRGTSLFQVQAHDQDDGPNGQVRYMLNQTSPFMVDAVRGVVTVMGKLDREKDSNYDLVIKALDRGNIPRSAVAAFRVTVLDVNDFVPQFSPETLIIHVLENEEDPSLLTHQVSALDEDLGVNGQLSYSIQNGNRDGSFSITPNGTFQILHSLDREKESLYIITITAVDSGLPPLTGTLTVHVIVDDVNDHRPEFTEEVYNTIVYEDSPPGTVFAMITASDHDDGLNSEIRYFTDNPDVPFAIEETSGELLTTDVLDRETVAIYNLTFTNSPYVAHVPSELPPGSIVCAMNVDVLNYSFSEDEPVGTLVALVSARYLRIPRLLRQMQILGRMCSPPLIAIPYHMAVGNEVVQFTAVDLDVSNSSAGIQYSLNGGNASDFFWIQADDGKVQLKQSLTESINSFLTLIVVAKDQGIPPLSSQTHVTFEITGRNQYSPSFREPNVTFSIPEDLPAGSVIGRIQAEDGDYGPNGVIAYCIVPANLPLLFSVGEVSGLLTLTKELDFEREVIYHLQIKATDGGWISKTGMMNITIVVMDVNDNPPVLSFSEFLTLVPENSEIGTNVLDVKATDADSGLNAQIVYSLIAGHVDKFAIDPRSGTITTLDVFDYEQEQIFDVTVKASNIGGHNLFTLAHVVIQIVDVNEFTPAFTKMEFNFSVFKNVPVGTVVGKITATDDDQGPEGQVFYLMFGQNKHMGFNIHKLSGEIYTTGSLRKHSNSDIVLKVLAKNSGVITGVNVDESLVHISVFDTNDAPVFTSAIYLANVTEDSPVGTSVITVSALDQDSILDWNRVFFSIEGGNTNLSFAIEPLSGVISVNSPLDRETFEIYNLTVTATDNGSPPATGTTNVLVSIGDINDNTPKLTLTKAQVKENQPQGTIVTRLNASDLDIPPNQGPFMYWLVNPSTDSAFSLTPDGVLFTTRPIDRELTPIYRILLAVRDAGIPVLSSTTTFHIRIVDENDNPSLPRNIFIEVKYFGSSFQGGMLGNVHPEDPDEADTFTCSVKSGPLNMFTIPNGTCELWSSPFQGEATFNVTIEAADQFHVPVNNSIYVKYKGFTNASIDSCILFYVSSSSMEEFLSNKYLRFVKALDSLFNQQASKTHVFGIKSIGSEILMLAAVKNYNGEYLSREVARGISTAHKKLLESQSNVSISHITSDPCLTSLCQNGAVCNKNIYISQDVAVLESLGVIFVSPQKEVFNCTCPAGFSGTLCEDDNDECEANPCENEGTCENTAGSFYCHCQSGFSGSFCSTDGEKCLEVKCQNGGTCIHKQDGYYCHCEPGFEGETCAQIIDHCKSNSCFQGNCVNSVTGFSCQCPFGVTGVHCEENSYGFEELSFMEFPPLDRRTNLISLEFATVQSNSMLIYNPGGLSNRDYFALEILEGTIHLSYNLGSGPVRLQTKKQVADGHFHSVSVRRIGSMGSLHVDNCTDVENSGFCFSQSDSSSSERTLDVGNNNMTFGGMRTIEFISLQPAPIKTHDFVGCIRNIHVNGIQLRPSTALATYNIRDRCPRATVSPCHSDPCKNGGVCRDVWSDFVCECKSPFIGSDCATEMSAEVVLRFSGNDYVEYVIKERFRRDFLLKESLSDKNEGSDKDQTVMSIKFRTKDSGVLLFVIGQTGFIVLTIKDRKPLCLFKESQSGHLLEFTVDATVADGLWHVLSLSSGGHVMFLTLDGKAVLNITDRRMDLTPARVEKIVLGAALTDDAKLQQPGFSGCLQDFTVTGYTLPATGHNVMVDIRPSRSLTKSSCVSPGFCLPSPCSDQDPARRHCLSGQCPDQWSCGPIGQNRSCICLHNLSDSACDICISTTGSSDRCSETQGSASLWLIAVILPLTSGLVIIGMFVVFYRVRRRNSQRQSLPQKTEDGADNAAFCFDDNRPLTNAASAGKERQREPTGADQQRTSVDLYSDASPSNIHPQPKSELDYCEIGSISSASQSDSASLKLSCHKHFYGTKRVKADSKQWRDLKMLLTGFQKKDSSEETAKCPLTPSVTASPDKQLISRLDAEQPQLTSPAFMKTVPQSQLPEPVQCLTCEEICKLNAPLEQSTSSEVLLGAKPADSAAATVSSDSETDSTFTCSESEYGQFSVVKHGHEQQGILPVGALFKQNRCSGARQQKYEGLSSSKFEQWENILNTHLPFSSYVPVFEDIACLPLDTSHSNDVQSDVEEII</sequence>
<evidence type="ECO:0000256" key="27">
    <source>
        <dbReference type="ARBA" id="ARBA00023172"/>
    </source>
</evidence>
<evidence type="ECO:0000256" key="21">
    <source>
        <dbReference type="ARBA" id="ARBA00023015"/>
    </source>
</evidence>
<evidence type="ECO:0000313" key="42">
    <source>
        <dbReference type="EMBL" id="KAG7478671.1"/>
    </source>
</evidence>
<dbReference type="GO" id="GO:0016342">
    <property type="term" value="C:catenin complex"/>
    <property type="evidence" value="ECO:0007669"/>
    <property type="project" value="TreeGrafter"/>
</dbReference>
<keyword evidence="24 37" id="KW-0472">Membrane</keyword>
<feature type="domain" description="HMG box" evidence="40">
    <location>
        <begin position="143"/>
        <end position="211"/>
    </location>
</feature>
<evidence type="ECO:0000256" key="28">
    <source>
        <dbReference type="ARBA" id="ARBA00023180"/>
    </source>
</evidence>
<dbReference type="EMBL" id="JAGKHQ010000020">
    <property type="protein sequence ID" value="KAG7478671.1"/>
    <property type="molecule type" value="Genomic_DNA"/>
</dbReference>
<keyword evidence="43" id="KW-1185">Reference proteome</keyword>
<dbReference type="CDD" id="cd21978">
    <property type="entry name" value="HMG-box_HMGB_rpt1"/>
    <property type="match status" value="1"/>
</dbReference>
<keyword evidence="10" id="KW-0964">Secreted</keyword>
<evidence type="ECO:0000256" key="11">
    <source>
        <dbReference type="ARBA" id="ARBA00022536"/>
    </source>
</evidence>
<dbReference type="CDD" id="cd21979">
    <property type="entry name" value="HMG-box_HMGB_rpt2"/>
    <property type="match status" value="1"/>
</dbReference>
<feature type="domain" description="Cadherin" evidence="41">
    <location>
        <begin position="1031"/>
        <end position="1135"/>
    </location>
</feature>
<feature type="domain" description="Cadherin" evidence="41">
    <location>
        <begin position="1346"/>
        <end position="1451"/>
    </location>
</feature>
<dbReference type="InterPro" id="IPR018097">
    <property type="entry name" value="EGF_Ca-bd_CS"/>
</dbReference>
<dbReference type="InterPro" id="IPR039808">
    <property type="entry name" value="Cadherin"/>
</dbReference>
<dbReference type="FunFam" id="2.60.40.60:FF:000123">
    <property type="entry name" value="Protocadherin beta 4"/>
    <property type="match status" value="1"/>
</dbReference>
<keyword evidence="21" id="KW-0805">Transcription regulation</keyword>
<feature type="disulfide bond" evidence="34">
    <location>
        <begin position="1827"/>
        <end position="1836"/>
    </location>
</feature>
<feature type="domain" description="EGF-like" evidence="39">
    <location>
        <begin position="1877"/>
        <end position="1912"/>
    </location>
</feature>
<dbReference type="PANTHER" id="PTHR24027:SF438">
    <property type="entry name" value="CADHERIN 23"/>
    <property type="match status" value="1"/>
</dbReference>
<feature type="domain" description="Cadherin" evidence="41">
    <location>
        <begin position="371"/>
        <end position="478"/>
    </location>
</feature>
<evidence type="ECO:0000256" key="7">
    <source>
        <dbReference type="ARBA" id="ARBA00022454"/>
    </source>
</evidence>
<evidence type="ECO:0000259" key="41">
    <source>
        <dbReference type="PROSITE" id="PS50268"/>
    </source>
</evidence>
<evidence type="ECO:0000256" key="13">
    <source>
        <dbReference type="ARBA" id="ARBA00022692"/>
    </source>
</evidence>
<evidence type="ECO:0000256" key="15">
    <source>
        <dbReference type="ARBA" id="ARBA00022729"/>
    </source>
</evidence>
<evidence type="ECO:0000256" key="32">
    <source>
        <dbReference type="ARBA" id="ARBA00041514"/>
    </source>
</evidence>
<keyword evidence="13 37" id="KW-0812">Transmembrane</keyword>
<keyword evidence="28" id="KW-0325">Glycoprotein</keyword>
<evidence type="ECO:0000256" key="12">
    <source>
        <dbReference type="ARBA" id="ARBA00022588"/>
    </source>
</evidence>
<feature type="domain" description="Cadherin" evidence="41">
    <location>
        <begin position="478"/>
        <end position="581"/>
    </location>
</feature>
<dbReference type="Pfam" id="PF00505">
    <property type="entry name" value="HMG_box"/>
    <property type="match status" value="1"/>
</dbReference>
<feature type="disulfide bond" evidence="34">
    <location>
        <begin position="1865"/>
        <end position="1874"/>
    </location>
</feature>
<dbReference type="GO" id="GO:0005737">
    <property type="term" value="C:cytoplasm"/>
    <property type="evidence" value="ECO:0007669"/>
    <property type="project" value="UniProtKB-SubCell"/>
</dbReference>
<evidence type="ECO:0000256" key="16">
    <source>
        <dbReference type="ARBA" id="ARBA00022737"/>
    </source>
</evidence>
<dbReference type="Pfam" id="PF02210">
    <property type="entry name" value="Laminin_G_2"/>
    <property type="match status" value="2"/>
</dbReference>
<dbReference type="InterPro" id="IPR000742">
    <property type="entry name" value="EGF"/>
</dbReference>
<dbReference type="PROSITE" id="PS01187">
    <property type="entry name" value="EGF_CA"/>
    <property type="match status" value="1"/>
</dbReference>
<feature type="transmembrane region" description="Helical" evidence="37">
    <location>
        <begin position="2407"/>
        <end position="2430"/>
    </location>
</feature>
<dbReference type="GO" id="GO:0007163">
    <property type="term" value="P:establishment or maintenance of cell polarity"/>
    <property type="evidence" value="ECO:0007669"/>
    <property type="project" value="UniProtKB-ARBA"/>
</dbReference>
<evidence type="ECO:0000256" key="31">
    <source>
        <dbReference type="ARBA" id="ARBA00040400"/>
    </source>
</evidence>
<feature type="region of interest" description="Disordered" evidence="36">
    <location>
        <begin position="2438"/>
        <end position="2502"/>
    </location>
</feature>
<evidence type="ECO:0000313" key="43">
    <source>
        <dbReference type="Proteomes" id="UP000693946"/>
    </source>
</evidence>
<feature type="domain" description="EGF-like" evidence="39">
    <location>
        <begin position="1801"/>
        <end position="1837"/>
    </location>
</feature>
<evidence type="ECO:0000256" key="17">
    <source>
        <dbReference type="ARBA" id="ARBA00022837"/>
    </source>
</evidence>
<evidence type="ECO:0000256" key="35">
    <source>
        <dbReference type="PROSITE-ProRule" id="PRU00267"/>
    </source>
</evidence>
<feature type="disulfide bond" evidence="34">
    <location>
        <begin position="1881"/>
        <end position="1891"/>
    </location>
</feature>
<dbReference type="GO" id="GO:0003677">
    <property type="term" value="F:DNA binding"/>
    <property type="evidence" value="ECO:0007669"/>
    <property type="project" value="UniProtKB-UniRule"/>
</dbReference>
<dbReference type="FunFam" id="2.10.25.10:FF:000031">
    <property type="entry name" value="neurogenic locus notch homolog protein 3"/>
    <property type="match status" value="1"/>
</dbReference>
<dbReference type="SMART" id="SM00179">
    <property type="entry name" value="EGF_CA"/>
    <property type="match status" value="4"/>
</dbReference>
<keyword evidence="8" id="KW-1003">Cell membrane</keyword>
<dbReference type="FunFam" id="1.10.30.10:FF:000018">
    <property type="entry name" value="High mobility group protein B2"/>
    <property type="match status" value="1"/>
</dbReference>
<evidence type="ECO:0000256" key="8">
    <source>
        <dbReference type="ARBA" id="ARBA00022475"/>
    </source>
</evidence>
<dbReference type="GO" id="GO:0006310">
    <property type="term" value="P:DNA recombination"/>
    <property type="evidence" value="ECO:0007669"/>
    <property type="project" value="UniProtKB-KW"/>
</dbReference>
<dbReference type="SMART" id="SM00181">
    <property type="entry name" value="EGF"/>
    <property type="match status" value="5"/>
</dbReference>
<evidence type="ECO:0000256" key="9">
    <source>
        <dbReference type="ARBA" id="ARBA00022490"/>
    </source>
</evidence>
<dbReference type="FunFam" id="2.60.40.60:FF:000020">
    <property type="entry name" value="Dachsous cadherin-related 1b"/>
    <property type="match status" value="3"/>
</dbReference>
<dbReference type="CDD" id="cd00110">
    <property type="entry name" value="LamG"/>
    <property type="match status" value="2"/>
</dbReference>
<keyword evidence="22" id="KW-0558">Oxidation</keyword>
<keyword evidence="7" id="KW-0158">Chromosome</keyword>
<keyword evidence="25 34" id="KW-1015">Disulfide bond</keyword>
<evidence type="ECO:0000256" key="24">
    <source>
        <dbReference type="ARBA" id="ARBA00023136"/>
    </source>
</evidence>
<feature type="domain" description="Cadherin" evidence="41">
    <location>
        <begin position="684"/>
        <end position="788"/>
    </location>
</feature>
<evidence type="ECO:0000256" key="20">
    <source>
        <dbReference type="ARBA" id="ARBA00022989"/>
    </source>
</evidence>
<dbReference type="GO" id="GO:0005576">
    <property type="term" value="C:extracellular region"/>
    <property type="evidence" value="ECO:0007669"/>
    <property type="project" value="UniProtKB-SubCell"/>
</dbReference>
<feature type="domain" description="Cadherin" evidence="41">
    <location>
        <begin position="271"/>
        <end position="370"/>
    </location>
</feature>
<dbReference type="SMART" id="SM00282">
    <property type="entry name" value="LamG"/>
    <property type="match status" value="2"/>
</dbReference>
<dbReference type="PROSITE" id="PS00022">
    <property type="entry name" value="EGF_1"/>
    <property type="match status" value="5"/>
</dbReference>
<dbReference type="GO" id="GO:0005634">
    <property type="term" value="C:nucleus"/>
    <property type="evidence" value="ECO:0007669"/>
    <property type="project" value="UniProtKB-SubCell"/>
</dbReference>
<keyword evidence="18" id="KW-0391">Immunity</keyword>
<feature type="DNA-binding region" description="HMG box" evidence="35">
    <location>
        <begin position="57"/>
        <end position="127"/>
    </location>
</feature>
<evidence type="ECO:0000256" key="37">
    <source>
        <dbReference type="SAM" id="Phobius"/>
    </source>
</evidence>
<keyword evidence="14" id="KW-0479">Metal-binding</keyword>
<evidence type="ECO:0000256" key="4">
    <source>
        <dbReference type="ARBA" id="ARBA00004496"/>
    </source>
</evidence>
<dbReference type="FunFam" id="2.60.40.60:FF:000039">
    <property type="entry name" value="FAT atypical cadherin 3"/>
    <property type="match status" value="1"/>
</dbReference>
<dbReference type="FunFam" id="2.60.40.60:FF:000080">
    <property type="entry name" value="FAT atypical cadherin 1"/>
    <property type="match status" value="1"/>
</dbReference>
<dbReference type="Proteomes" id="UP000693946">
    <property type="component" value="Linkage Group LG8"/>
</dbReference>
<feature type="domain" description="EGF-like" evidence="39">
    <location>
        <begin position="2099"/>
        <end position="2135"/>
    </location>
</feature>
<dbReference type="CDD" id="cd11304">
    <property type="entry name" value="Cadherin_repeat"/>
    <property type="match status" value="11"/>
</dbReference>
<evidence type="ECO:0000256" key="14">
    <source>
        <dbReference type="ARBA" id="ARBA00022723"/>
    </source>
</evidence>
<comment type="similarity">
    <text evidence="6">Belongs to the HMGB family.</text>
</comment>
<evidence type="ECO:0000256" key="30">
    <source>
        <dbReference type="ARBA" id="ARBA00023242"/>
    </source>
</evidence>
<feature type="disulfide bond" evidence="34">
    <location>
        <begin position="1902"/>
        <end position="1911"/>
    </location>
</feature>
<keyword evidence="17 33" id="KW-0106">Calcium</keyword>
<evidence type="ECO:0000256" key="25">
    <source>
        <dbReference type="ARBA" id="ARBA00023157"/>
    </source>
</evidence>
<feature type="domain" description="Cadherin" evidence="41">
    <location>
        <begin position="1136"/>
        <end position="1239"/>
    </location>
</feature>
<proteinExistence type="inferred from homology"/>
<dbReference type="Pfam" id="PF00028">
    <property type="entry name" value="Cadherin"/>
    <property type="match status" value="11"/>
</dbReference>
<dbReference type="Pfam" id="PF00008">
    <property type="entry name" value="EGF"/>
    <property type="match status" value="3"/>
</dbReference>
<feature type="domain" description="HMG box" evidence="40">
    <location>
        <begin position="57"/>
        <end position="127"/>
    </location>
</feature>
<evidence type="ECO:0000256" key="2">
    <source>
        <dbReference type="ARBA" id="ARBA00004251"/>
    </source>
</evidence>
<feature type="compositionally biased region" description="Polar residues" evidence="36">
    <location>
        <begin position="2480"/>
        <end position="2499"/>
    </location>
</feature>
<dbReference type="FunFam" id="2.60.40.60:FF:000116">
    <property type="entry name" value="Dachsous cadherin-related 2"/>
    <property type="match status" value="1"/>
</dbReference>